<evidence type="ECO:0000256" key="8">
    <source>
        <dbReference type="SAM" id="MobiDB-lite"/>
    </source>
</evidence>
<feature type="region of interest" description="Disordered" evidence="8">
    <location>
        <begin position="98"/>
        <end position="129"/>
    </location>
</feature>
<comment type="caution">
    <text evidence="11">The sequence shown here is derived from an EMBL/GenBank/DDBJ whole genome shotgun (WGS) entry which is preliminary data.</text>
</comment>
<keyword evidence="4" id="KW-0221">Differentiation</keyword>
<dbReference type="GO" id="GO:0003723">
    <property type="term" value="F:RNA binding"/>
    <property type="evidence" value="ECO:0007669"/>
    <property type="project" value="UniProtKB-KW"/>
</dbReference>
<organism evidence="11 12">
    <name type="scientific">Adineta ricciae</name>
    <name type="common">Rotifer</name>
    <dbReference type="NCBI Taxonomy" id="249248"/>
    <lineage>
        <taxon>Eukaryota</taxon>
        <taxon>Metazoa</taxon>
        <taxon>Spiralia</taxon>
        <taxon>Gnathifera</taxon>
        <taxon>Rotifera</taxon>
        <taxon>Eurotatoria</taxon>
        <taxon>Bdelloidea</taxon>
        <taxon>Adinetida</taxon>
        <taxon>Adinetidae</taxon>
        <taxon>Adineta</taxon>
    </lineage>
</organism>
<feature type="domain" description="Piwi" evidence="10">
    <location>
        <begin position="578"/>
        <end position="869"/>
    </location>
</feature>
<dbReference type="Gene3D" id="3.40.50.2300">
    <property type="match status" value="1"/>
</dbReference>
<evidence type="ECO:0000256" key="1">
    <source>
        <dbReference type="ARBA" id="ARBA00004496"/>
    </source>
</evidence>
<evidence type="ECO:0000256" key="3">
    <source>
        <dbReference type="ARBA" id="ARBA00022490"/>
    </source>
</evidence>
<dbReference type="Pfam" id="PF02171">
    <property type="entry name" value="Piwi"/>
    <property type="match status" value="1"/>
</dbReference>
<dbReference type="EMBL" id="CAJNOJ010000061">
    <property type="protein sequence ID" value="CAF0998905.1"/>
    <property type="molecule type" value="Genomic_DNA"/>
</dbReference>
<gene>
    <name evidence="11" type="ORF">EDS130_LOCUS14780</name>
</gene>
<dbReference type="InterPro" id="IPR036085">
    <property type="entry name" value="PAZ_dom_sf"/>
</dbReference>
<accession>A0A814GN50</accession>
<evidence type="ECO:0000313" key="11">
    <source>
        <dbReference type="EMBL" id="CAF0998905.1"/>
    </source>
</evidence>
<dbReference type="Gene3D" id="3.30.420.10">
    <property type="entry name" value="Ribonuclease H-like superfamily/Ribonuclease H"/>
    <property type="match status" value="1"/>
</dbReference>
<feature type="domain" description="PAZ" evidence="9">
    <location>
        <begin position="302"/>
        <end position="411"/>
    </location>
</feature>
<evidence type="ECO:0000256" key="2">
    <source>
        <dbReference type="ARBA" id="ARBA00022473"/>
    </source>
</evidence>
<dbReference type="AlphaFoldDB" id="A0A814GN50"/>
<evidence type="ECO:0000259" key="10">
    <source>
        <dbReference type="PROSITE" id="PS50822"/>
    </source>
</evidence>
<comment type="subcellular location">
    <subcellularLocation>
        <location evidence="1">Cytoplasm</location>
    </subcellularLocation>
</comment>
<proteinExistence type="inferred from homology"/>
<dbReference type="CDD" id="cd02845">
    <property type="entry name" value="PAZ_piwi_like"/>
    <property type="match status" value="1"/>
</dbReference>
<dbReference type="SMART" id="SM00949">
    <property type="entry name" value="PAZ"/>
    <property type="match status" value="1"/>
</dbReference>
<dbReference type="SUPFAM" id="SSF53098">
    <property type="entry name" value="Ribonuclease H-like"/>
    <property type="match status" value="1"/>
</dbReference>
<keyword evidence="5" id="KW-0694">RNA-binding</keyword>
<dbReference type="FunFam" id="2.170.260.10:FF:000003">
    <property type="entry name" value="Piwi-like RNA-mediated gene silencing 2"/>
    <property type="match status" value="1"/>
</dbReference>
<dbReference type="InterPro" id="IPR003100">
    <property type="entry name" value="PAZ_dom"/>
</dbReference>
<dbReference type="PANTHER" id="PTHR22891">
    <property type="entry name" value="EUKARYOTIC TRANSLATION INITIATION FACTOR 2C"/>
    <property type="match status" value="1"/>
</dbReference>
<sequence>MSSIGKGRGRGRGRSTQPKEPDAPSGLQDYSASETASFVSLQSDISDARRSSLEETPSEEQSRTEKPRRGNPPKVMPGAPRGAGVQSVTTDFAAMHVGATRSGRSSSRSMPYSTVSENRSQIGEKRGESGDPINIIANYIKVLTKPEWELFQYHIEFTPDIENRRFRREIISQHRTLFKDVAFDGTTIYSFDDLGDSQDFACRHPSTPDEVRVVVRKVARNSPNSPAFFHMANLIVRKLLELTGMKLIGRNYYQFDRKVDLDRYNLTLFPGFMTNVNIYEGSLMINVDLSHKILNKTTVHQRLQDIFSQYQDVKYAQDTATKELVGQIVLTTYNSRTYKIDEIAWERSPMQMFPMRDGTEYSFLQYYREKYQLNIIDHTQPLLVSRPSKRDRRAGVTTPFLLIPELCCVTGISDVMRSDFHFMRELSSYTHVDAVSRYDRLRQFVTDLDQNPDCQEELSKWNIKLDNDLIKFEARVVDAEEILYRENIVRYNYTDIGVVIVAMYAMLVLDHLDNGLLYFRQEKEKLQDDLSMHSTNLHFSYIPKGMLVEFPILRQLENDRPEHYLQALQDFAPENTDLVLCILTNSRKDRYDALKKFLCLDNPIPSQMVLTKTIAATRRNQLMSVATKIGIQINAKLGGEIWGVHIPTKTLMVIGMDSYHDSKRRGASVGAFVASTNPSLTKFYSRVVYQRTAQELIDGLTRYALREYHRNNDCLPEKIVIYRDGVGDGQLSVVAEHELRQIIETFPKISEGYEPKLAVVVVKKRGNTRFFQQDGRNVQNPPPGTVIDHTVTNADWYDFYLISQCARQGTIAPTHYNVIWDRTNFKVDHMQRLTFKLCHLYYNWPGTIRVPAVCQYAHKLAFLVGQSLHQQFSERLANKLFYL</sequence>
<comment type="similarity">
    <text evidence="7">Belongs to the argonaute family. Piwi subfamily.</text>
</comment>
<dbReference type="PROSITE" id="PS50822">
    <property type="entry name" value="PIWI"/>
    <property type="match status" value="1"/>
</dbReference>
<dbReference type="CDD" id="cd04658">
    <property type="entry name" value="Piwi_piwi-like_Euk"/>
    <property type="match status" value="1"/>
</dbReference>
<dbReference type="GO" id="GO:0030154">
    <property type="term" value="P:cell differentiation"/>
    <property type="evidence" value="ECO:0007669"/>
    <property type="project" value="UniProtKB-KW"/>
</dbReference>
<reference evidence="11" key="1">
    <citation type="submission" date="2021-02" db="EMBL/GenBank/DDBJ databases">
        <authorList>
            <person name="Nowell W R."/>
        </authorList>
    </citation>
    <scope>NUCLEOTIDE SEQUENCE</scope>
</reference>
<name>A0A814GN50_ADIRI</name>
<keyword evidence="3" id="KW-0963">Cytoplasm</keyword>
<dbReference type="PROSITE" id="PS50821">
    <property type="entry name" value="PAZ"/>
    <property type="match status" value="1"/>
</dbReference>
<feature type="compositionally biased region" description="Polar residues" evidence="8">
    <location>
        <begin position="110"/>
        <end position="121"/>
    </location>
</feature>
<dbReference type="Proteomes" id="UP000663852">
    <property type="component" value="Unassembled WGS sequence"/>
</dbReference>
<feature type="compositionally biased region" description="Polar residues" evidence="8">
    <location>
        <begin position="28"/>
        <end position="45"/>
    </location>
</feature>
<protein>
    <submittedName>
        <fullName evidence="11">Uncharacterized protein</fullName>
    </submittedName>
</protein>
<evidence type="ECO:0000313" key="12">
    <source>
        <dbReference type="Proteomes" id="UP000663852"/>
    </source>
</evidence>
<evidence type="ECO:0000256" key="7">
    <source>
        <dbReference type="ARBA" id="ARBA00038291"/>
    </source>
</evidence>
<dbReference type="OrthoDB" id="445936at2759"/>
<dbReference type="Gene3D" id="2.170.260.10">
    <property type="entry name" value="paz domain"/>
    <property type="match status" value="1"/>
</dbReference>
<dbReference type="GO" id="GO:0031047">
    <property type="term" value="P:regulatory ncRNA-mediated gene silencing"/>
    <property type="evidence" value="ECO:0007669"/>
    <property type="project" value="UniProtKB-KW"/>
</dbReference>
<evidence type="ECO:0000256" key="5">
    <source>
        <dbReference type="ARBA" id="ARBA00022884"/>
    </source>
</evidence>
<dbReference type="GO" id="GO:0005737">
    <property type="term" value="C:cytoplasm"/>
    <property type="evidence" value="ECO:0007669"/>
    <property type="project" value="UniProtKB-SubCell"/>
</dbReference>
<evidence type="ECO:0000256" key="4">
    <source>
        <dbReference type="ARBA" id="ARBA00022782"/>
    </source>
</evidence>
<dbReference type="Pfam" id="PF02170">
    <property type="entry name" value="PAZ"/>
    <property type="match status" value="1"/>
</dbReference>
<evidence type="ECO:0000259" key="9">
    <source>
        <dbReference type="PROSITE" id="PS50821"/>
    </source>
</evidence>
<dbReference type="SMART" id="SM00950">
    <property type="entry name" value="Piwi"/>
    <property type="match status" value="1"/>
</dbReference>
<evidence type="ECO:0000256" key="6">
    <source>
        <dbReference type="ARBA" id="ARBA00023158"/>
    </source>
</evidence>
<keyword evidence="6" id="KW-0943">RNA-mediated gene silencing</keyword>
<feature type="region of interest" description="Disordered" evidence="8">
    <location>
        <begin position="1"/>
        <end position="85"/>
    </location>
</feature>
<dbReference type="InterPro" id="IPR012337">
    <property type="entry name" value="RNaseH-like_sf"/>
</dbReference>
<dbReference type="InterPro" id="IPR036397">
    <property type="entry name" value="RNaseH_sf"/>
</dbReference>
<dbReference type="InterPro" id="IPR003165">
    <property type="entry name" value="Piwi"/>
</dbReference>
<dbReference type="SUPFAM" id="SSF101690">
    <property type="entry name" value="PAZ domain"/>
    <property type="match status" value="1"/>
</dbReference>
<keyword evidence="2" id="KW-0217">Developmental protein</keyword>
<dbReference type="Pfam" id="PF23278">
    <property type="entry name" value="Piwi_N"/>
    <property type="match status" value="1"/>
</dbReference>
<dbReference type="FunFam" id="3.30.420.10:FF:000014">
    <property type="entry name" value="Piwi-like RNA-mediated gene silencing 1"/>
    <property type="match status" value="1"/>
</dbReference>